<dbReference type="Proteomes" id="UP001407347">
    <property type="component" value="Unassembled WGS sequence"/>
</dbReference>
<comment type="caution">
    <text evidence="1">The sequence shown here is derived from an EMBL/GenBank/DDBJ whole genome shotgun (WGS) entry which is preliminary data.</text>
</comment>
<sequence length="73" mass="7983">MLPSPSQRLWLWNGQDPGVANTPPVWPSLIWGKNWALADDGRLTFHQAGGPLTLEIGQSVVIAPDQTLTLHQS</sequence>
<reference evidence="1 2" key="1">
    <citation type="journal article" date="2023" name="PLoS ONE">
        <title>Complete genome assembly of Hawai'i environmental nontuberculous mycobacteria reveals unexpected co-isolation with methylobacteria.</title>
        <authorList>
            <person name="Hendrix J."/>
            <person name="Epperson L.E."/>
            <person name="Tong E.I."/>
            <person name="Chan Y.L."/>
            <person name="Hasan N.A."/>
            <person name="Dawrs S.N."/>
            <person name="Norton G.J."/>
            <person name="Virdi R."/>
            <person name="Crooks J.L."/>
            <person name="Chan E.D."/>
            <person name="Honda J.R."/>
            <person name="Strong M."/>
        </authorList>
    </citation>
    <scope>NUCLEOTIDE SEQUENCE [LARGE SCALE GENOMIC DNA]</scope>
    <source>
        <strain evidence="1 2">NJH_HI04-1</strain>
    </source>
</reference>
<keyword evidence="2" id="KW-1185">Reference proteome</keyword>
<protein>
    <submittedName>
        <fullName evidence="1">Uncharacterized protein</fullName>
    </submittedName>
</protein>
<proteinExistence type="predicted"/>
<organism evidence="1 2">
    <name type="scientific">Methylobacterium ajmalii</name>
    <dbReference type="NCBI Taxonomy" id="2738439"/>
    <lineage>
        <taxon>Bacteria</taxon>
        <taxon>Pseudomonadati</taxon>
        <taxon>Pseudomonadota</taxon>
        <taxon>Alphaproteobacteria</taxon>
        <taxon>Hyphomicrobiales</taxon>
        <taxon>Methylobacteriaceae</taxon>
        <taxon>Methylobacterium</taxon>
    </lineage>
</organism>
<dbReference type="EMBL" id="JAQYXP010000006">
    <property type="protein sequence ID" value="MEN3238523.1"/>
    <property type="molecule type" value="Genomic_DNA"/>
</dbReference>
<name>A0ABV0A4J1_9HYPH</name>
<accession>A0ABV0A4J1</accession>
<dbReference type="RefSeq" id="WP_346013658.1">
    <property type="nucleotide sequence ID" value="NZ_JAQYXP010000006.1"/>
</dbReference>
<evidence type="ECO:0000313" key="2">
    <source>
        <dbReference type="Proteomes" id="UP001407347"/>
    </source>
</evidence>
<gene>
    <name evidence="1" type="ORF">PUR29_34355</name>
</gene>
<evidence type="ECO:0000313" key="1">
    <source>
        <dbReference type="EMBL" id="MEN3238523.1"/>
    </source>
</evidence>